<dbReference type="RefSeq" id="WP_143873718.1">
    <property type="nucleotide sequence ID" value="NZ_CP041661.1"/>
</dbReference>
<dbReference type="InterPro" id="IPR036942">
    <property type="entry name" value="Beta-barrel_TonB_sf"/>
</dbReference>
<evidence type="ECO:0000313" key="15">
    <source>
        <dbReference type="Proteomes" id="UP001467690"/>
    </source>
</evidence>
<evidence type="ECO:0000313" key="14">
    <source>
        <dbReference type="EMBL" id="MER2492742.1"/>
    </source>
</evidence>
<dbReference type="InterPro" id="IPR037066">
    <property type="entry name" value="Plug_dom_sf"/>
</dbReference>
<dbReference type="Gene3D" id="2.40.170.20">
    <property type="entry name" value="TonB-dependent receptor, beta-barrel domain"/>
    <property type="match status" value="1"/>
</dbReference>
<evidence type="ECO:0000256" key="5">
    <source>
        <dbReference type="ARBA" id="ARBA00023077"/>
    </source>
</evidence>
<accession>A0ABV1RJ99</accession>
<keyword evidence="6 8" id="KW-0472">Membrane</keyword>
<keyword evidence="5 9" id="KW-0798">TonB box</keyword>
<dbReference type="Proteomes" id="UP001467690">
    <property type="component" value="Unassembled WGS sequence"/>
</dbReference>
<dbReference type="Pfam" id="PF07715">
    <property type="entry name" value="Plug"/>
    <property type="match status" value="1"/>
</dbReference>
<evidence type="ECO:0000259" key="13">
    <source>
        <dbReference type="Pfam" id="PF07715"/>
    </source>
</evidence>
<keyword evidence="2 8" id="KW-0813">Transport</keyword>
<feature type="chain" id="PRO_5046868403" evidence="11">
    <location>
        <begin position="28"/>
        <end position="918"/>
    </location>
</feature>
<keyword evidence="3 8" id="KW-1134">Transmembrane beta strand</keyword>
<dbReference type="PANTHER" id="PTHR40980:SF3">
    <property type="entry name" value="TONB-DEPENDENT RECEPTOR-LIKE BETA-BARREL DOMAIN-CONTAINING PROTEIN"/>
    <property type="match status" value="1"/>
</dbReference>
<evidence type="ECO:0000256" key="10">
    <source>
        <dbReference type="SAM" id="MobiDB-lite"/>
    </source>
</evidence>
<evidence type="ECO:0000256" key="4">
    <source>
        <dbReference type="ARBA" id="ARBA00022692"/>
    </source>
</evidence>
<evidence type="ECO:0000256" key="11">
    <source>
        <dbReference type="SAM" id="SignalP"/>
    </source>
</evidence>
<dbReference type="EMBL" id="JBELOE010000228">
    <property type="protein sequence ID" value="MER2492742.1"/>
    <property type="molecule type" value="Genomic_DNA"/>
</dbReference>
<comment type="similarity">
    <text evidence="8 9">Belongs to the TonB-dependent receptor family.</text>
</comment>
<dbReference type="InterPro" id="IPR012910">
    <property type="entry name" value="Plug_dom"/>
</dbReference>
<dbReference type="CDD" id="cd01347">
    <property type="entry name" value="ligand_gated_channel"/>
    <property type="match status" value="1"/>
</dbReference>
<keyword evidence="7 8" id="KW-0998">Cell outer membrane</keyword>
<evidence type="ECO:0000256" key="7">
    <source>
        <dbReference type="ARBA" id="ARBA00023237"/>
    </source>
</evidence>
<evidence type="ECO:0000259" key="12">
    <source>
        <dbReference type="Pfam" id="PF00593"/>
    </source>
</evidence>
<dbReference type="PANTHER" id="PTHR40980">
    <property type="entry name" value="PLUG DOMAIN-CONTAINING PROTEIN"/>
    <property type="match status" value="1"/>
</dbReference>
<feature type="domain" description="TonB-dependent receptor plug" evidence="13">
    <location>
        <begin position="54"/>
        <end position="160"/>
    </location>
</feature>
<dbReference type="SUPFAM" id="SSF56935">
    <property type="entry name" value="Porins"/>
    <property type="match status" value="1"/>
</dbReference>
<dbReference type="Pfam" id="PF00593">
    <property type="entry name" value="TonB_dep_Rec_b-barrel"/>
    <property type="match status" value="1"/>
</dbReference>
<comment type="caution">
    <text evidence="14">The sequence shown here is derived from an EMBL/GenBank/DDBJ whole genome shotgun (WGS) entry which is preliminary data.</text>
</comment>
<organism evidence="14 15">
    <name type="scientific">Catenovulum sediminis</name>
    <dbReference type="NCBI Taxonomy" id="1740262"/>
    <lineage>
        <taxon>Bacteria</taxon>
        <taxon>Pseudomonadati</taxon>
        <taxon>Pseudomonadota</taxon>
        <taxon>Gammaproteobacteria</taxon>
        <taxon>Alteromonadales</taxon>
        <taxon>Alteromonadaceae</taxon>
        <taxon>Catenovulum</taxon>
    </lineage>
</organism>
<protein>
    <submittedName>
        <fullName evidence="14">TonB-dependent receptor</fullName>
    </submittedName>
</protein>
<evidence type="ECO:0000256" key="1">
    <source>
        <dbReference type="ARBA" id="ARBA00004571"/>
    </source>
</evidence>
<keyword evidence="4 8" id="KW-0812">Transmembrane</keyword>
<evidence type="ECO:0000256" key="9">
    <source>
        <dbReference type="RuleBase" id="RU003357"/>
    </source>
</evidence>
<dbReference type="NCBIfam" id="TIGR01782">
    <property type="entry name" value="TonB-Xanth-Caul"/>
    <property type="match status" value="1"/>
</dbReference>
<dbReference type="InterPro" id="IPR000531">
    <property type="entry name" value="Beta-barrel_TonB"/>
</dbReference>
<evidence type="ECO:0000256" key="3">
    <source>
        <dbReference type="ARBA" id="ARBA00022452"/>
    </source>
</evidence>
<feature type="domain" description="TonB-dependent receptor-like beta-barrel" evidence="12">
    <location>
        <begin position="428"/>
        <end position="885"/>
    </location>
</feature>
<feature type="region of interest" description="Disordered" evidence="10">
    <location>
        <begin position="230"/>
        <end position="253"/>
    </location>
</feature>
<feature type="signal peptide" evidence="11">
    <location>
        <begin position="1"/>
        <end position="27"/>
    </location>
</feature>
<keyword evidence="15" id="KW-1185">Reference proteome</keyword>
<name>A0ABV1RJ99_9ALTE</name>
<dbReference type="Gene3D" id="2.170.130.10">
    <property type="entry name" value="TonB-dependent receptor, plug domain"/>
    <property type="match status" value="1"/>
</dbReference>
<keyword evidence="11" id="KW-0732">Signal</keyword>
<proteinExistence type="inferred from homology"/>
<reference evidence="14 15" key="1">
    <citation type="submission" date="2024-06" db="EMBL/GenBank/DDBJ databases">
        <authorList>
            <person name="Chen R.Y."/>
        </authorList>
    </citation>
    <scope>NUCLEOTIDE SEQUENCE [LARGE SCALE GENOMIC DNA]</scope>
    <source>
        <strain evidence="14 15">D2</strain>
    </source>
</reference>
<gene>
    <name evidence="14" type="ORF">ABS311_12725</name>
</gene>
<dbReference type="InterPro" id="IPR039426">
    <property type="entry name" value="TonB-dep_rcpt-like"/>
</dbReference>
<evidence type="ECO:0000256" key="2">
    <source>
        <dbReference type="ARBA" id="ARBA00022448"/>
    </source>
</evidence>
<dbReference type="PROSITE" id="PS52016">
    <property type="entry name" value="TONB_DEPENDENT_REC_3"/>
    <property type="match status" value="1"/>
</dbReference>
<feature type="compositionally biased region" description="Polar residues" evidence="10">
    <location>
        <begin position="239"/>
        <end position="253"/>
    </location>
</feature>
<comment type="subcellular location">
    <subcellularLocation>
        <location evidence="1 8">Cell outer membrane</location>
        <topology evidence="1 8">Multi-pass membrane protein</topology>
    </subcellularLocation>
</comment>
<dbReference type="InterPro" id="IPR010104">
    <property type="entry name" value="TonB_rcpt_bac"/>
</dbReference>
<keyword evidence="14" id="KW-0675">Receptor</keyword>
<sequence>MRHSMFKLNTVLISMLAASGFTTTAQAQQSQADDPEIIQVTGIRSSLNKSAAIKRDASGVVDAISAEDIGKFPDTNLAESLQRITGVSIDRTNGEGNQVTVRGFGPSFNLVTLNGRQMPRSSSLLDDGIPRNFNFREISAESVSGVEVHKSGKAHVYSGGIGSTINVTTARPFDHPGFKAVASAKAVMDTSNKDGRDITPELFAMVSNNMDGVFGISLSLSHAERDSGKERAGADMNWGNGSNNVNTSAIDTSKNPTKKVWAPFTSSVDVSNTERTRQNGQLVLQFAPTDDLVATLDYTLTRFEQKTQMNRMSLWFDSPTGTADSNGTLTNAVQTGDELNFWAWDYFEKTEGDSLGLNLEWHATDSLKFTFDAHDSTSESNPDGTNSENLANLANPGKLVDYTVDFSGEIPGITIDDSALAGGAFNKDNIIPDLFQTRGFQIKNNIKQYNLQGEWELDAGALSKVNFGVSNTTYAVDTKQFGTFAFVTDLDISGLDLTFKSTSGMLDAFSANGNIFPQIPRYQASQFIELTKDQDLFFQVAPTLNGIEEKTNAAFVSADFNLAAGNMDVSINTGLRYEQTDVTAYSVQEGITALQYFHVEELKAVLDGKPVAQNLEGDYDALLPNIDVKVDLTDELVARASYSKTITRSDIASMFPSTNLIAPRPGGPYNASQGNPNLLPFESDNIDLSLEYYYGDASYISVGYFVKDVDNFIGSSLEKRTINNVDGNPLTDPSVNPAPGCPDSDIPTPACFGDESDPVITWDVTTNGNMAKAKVDGWELNVQHMFAQSGFGAIANYTLVDADVAYNPFNLESQMALEGLSDSANLVAFYDDNGIQARIAYNWRDEFLKRGGANPIHVEAYGQIDANASYEINDNISVFVEALNITDEGTRSYERFPEQVLSAEQFGPRFNLGVRASF</sequence>
<evidence type="ECO:0000256" key="6">
    <source>
        <dbReference type="ARBA" id="ARBA00023136"/>
    </source>
</evidence>
<evidence type="ECO:0000256" key="8">
    <source>
        <dbReference type="PROSITE-ProRule" id="PRU01360"/>
    </source>
</evidence>